<evidence type="ECO:0000256" key="4">
    <source>
        <dbReference type="ARBA" id="ARBA00022801"/>
    </source>
</evidence>
<dbReference type="InterPro" id="IPR005135">
    <property type="entry name" value="Endo/exonuclease/phosphatase"/>
</dbReference>
<feature type="domain" description="Endonuclease/exonuclease/phosphatase" evidence="9">
    <location>
        <begin position="4"/>
        <end position="242"/>
    </location>
</feature>
<dbReference type="PROSITE" id="PS51435">
    <property type="entry name" value="AP_NUCLEASE_F1_4"/>
    <property type="match status" value="1"/>
</dbReference>
<feature type="site" description="Important for catalytic activity" evidence="8">
    <location>
        <position position="216"/>
    </location>
</feature>
<reference evidence="10" key="2">
    <citation type="journal article" date="2021" name="PeerJ">
        <title>Extensive microbial diversity within the chicken gut microbiome revealed by metagenomics and culture.</title>
        <authorList>
            <person name="Gilroy R."/>
            <person name="Ravi A."/>
            <person name="Getino M."/>
            <person name="Pursley I."/>
            <person name="Horton D.L."/>
            <person name="Alikhan N.F."/>
            <person name="Baker D."/>
            <person name="Gharbi K."/>
            <person name="Hall N."/>
            <person name="Watson M."/>
            <person name="Adriaenssens E.M."/>
            <person name="Foster-Nyarko E."/>
            <person name="Jarju S."/>
            <person name="Secka A."/>
            <person name="Antonio M."/>
            <person name="Oren A."/>
            <person name="Chaudhuri R.R."/>
            <person name="La Ragione R."/>
            <person name="Hildebrand F."/>
            <person name="Pallen M.J."/>
        </authorList>
    </citation>
    <scope>NUCLEOTIDE SEQUENCE</scope>
    <source>
        <strain evidence="10">CHK147-3167</strain>
    </source>
</reference>
<dbReference type="PROSITE" id="PS00726">
    <property type="entry name" value="AP_NUCLEASE_F1_1"/>
    <property type="match status" value="1"/>
</dbReference>
<keyword evidence="4 10" id="KW-0378">Hydrolase</keyword>
<feature type="binding site" evidence="7">
    <location>
        <position position="241"/>
    </location>
    <ligand>
        <name>Mg(2+)</name>
        <dbReference type="ChEBI" id="CHEBI:18420"/>
        <label>1</label>
    </ligand>
</feature>
<accession>A0A9D1CZ63</accession>
<dbReference type="Gene3D" id="3.60.10.10">
    <property type="entry name" value="Endonuclease/exonuclease/phosphatase"/>
    <property type="match status" value="1"/>
</dbReference>
<feature type="active site" description="Proton donor/acceptor" evidence="6">
    <location>
        <position position="144"/>
    </location>
</feature>
<dbReference type="EMBL" id="DVFV01000081">
    <property type="protein sequence ID" value="HIQ90855.1"/>
    <property type="molecule type" value="Genomic_DNA"/>
</dbReference>
<feature type="binding site" evidence="7">
    <location>
        <position position="242"/>
    </location>
    <ligand>
        <name>Mg(2+)</name>
        <dbReference type="ChEBI" id="CHEBI:18420"/>
        <label>1</label>
    </ligand>
</feature>
<comment type="similarity">
    <text evidence="2">Belongs to the DNA repair enzymes AP/ExoA family.</text>
</comment>
<dbReference type="GO" id="GO:0006284">
    <property type="term" value="P:base-excision repair"/>
    <property type="evidence" value="ECO:0007669"/>
    <property type="project" value="TreeGrafter"/>
</dbReference>
<evidence type="ECO:0000256" key="3">
    <source>
        <dbReference type="ARBA" id="ARBA00022723"/>
    </source>
</evidence>
<feature type="active site" evidence="6">
    <location>
        <position position="105"/>
    </location>
</feature>
<feature type="binding site" evidence="7">
    <location>
        <position position="146"/>
    </location>
    <ligand>
        <name>Mg(2+)</name>
        <dbReference type="ChEBI" id="CHEBI:18420"/>
        <label>1</label>
    </ligand>
</feature>
<dbReference type="SUPFAM" id="SSF56219">
    <property type="entry name" value="DNase I-like"/>
    <property type="match status" value="1"/>
</dbReference>
<feature type="site" description="Interaction with DNA substrate" evidence="8">
    <location>
        <position position="242"/>
    </location>
</feature>
<name>A0A9D1CZ63_9FIRM</name>
<dbReference type="InterPro" id="IPR004808">
    <property type="entry name" value="AP_endonuc_1"/>
</dbReference>
<dbReference type="GO" id="GO:0003677">
    <property type="term" value="F:DNA binding"/>
    <property type="evidence" value="ECO:0007669"/>
    <property type="project" value="InterPro"/>
</dbReference>
<dbReference type="PROSITE" id="PS00727">
    <property type="entry name" value="AP_NUCLEASE_F1_2"/>
    <property type="match status" value="1"/>
</dbReference>
<evidence type="ECO:0000256" key="6">
    <source>
        <dbReference type="PIRSR" id="PIRSR604808-1"/>
    </source>
</evidence>
<dbReference type="GO" id="GO:0008311">
    <property type="term" value="F:double-stranded DNA 3'-5' DNA exonuclease activity"/>
    <property type="evidence" value="ECO:0007669"/>
    <property type="project" value="UniProtKB-EC"/>
</dbReference>
<dbReference type="InterPro" id="IPR020847">
    <property type="entry name" value="AP_endonuclease_F1_BS"/>
</dbReference>
<reference evidence="10" key="1">
    <citation type="submission" date="2020-10" db="EMBL/GenBank/DDBJ databases">
        <authorList>
            <person name="Gilroy R."/>
        </authorList>
    </citation>
    <scope>NUCLEOTIDE SEQUENCE</scope>
    <source>
        <strain evidence="10">CHK147-3167</strain>
    </source>
</reference>
<dbReference type="InterPro" id="IPR020848">
    <property type="entry name" value="AP_endonuclease_F1_CS"/>
</dbReference>
<feature type="binding site" evidence="7">
    <location>
        <position position="7"/>
    </location>
    <ligand>
        <name>Mg(2+)</name>
        <dbReference type="ChEBI" id="CHEBI:18420"/>
        <label>1</label>
    </ligand>
</feature>
<keyword evidence="5 7" id="KW-0460">Magnesium</keyword>
<feature type="binding site" evidence="7">
    <location>
        <position position="35"/>
    </location>
    <ligand>
        <name>Mg(2+)</name>
        <dbReference type="ChEBI" id="CHEBI:18420"/>
        <label>1</label>
    </ligand>
</feature>
<dbReference type="PANTHER" id="PTHR22748:SF6">
    <property type="entry name" value="DNA-(APURINIC OR APYRIMIDINIC SITE) ENDONUCLEASE"/>
    <property type="match status" value="1"/>
</dbReference>
<evidence type="ECO:0000313" key="10">
    <source>
        <dbReference type="EMBL" id="HIQ90855.1"/>
    </source>
</evidence>
<organism evidence="10 11">
    <name type="scientific">Candidatus Coprosoma intestinipullorum</name>
    <dbReference type="NCBI Taxonomy" id="2840752"/>
    <lineage>
        <taxon>Bacteria</taxon>
        <taxon>Bacillati</taxon>
        <taxon>Bacillota</taxon>
        <taxon>Bacillota incertae sedis</taxon>
        <taxon>Candidatus Coprosoma</taxon>
    </lineage>
</organism>
<dbReference type="GO" id="GO:0046872">
    <property type="term" value="F:metal ion binding"/>
    <property type="evidence" value="ECO:0007669"/>
    <property type="project" value="UniProtKB-KW"/>
</dbReference>
<dbReference type="CDD" id="cd09087">
    <property type="entry name" value="Ape1-like_AP-endo"/>
    <property type="match status" value="1"/>
</dbReference>
<proteinExistence type="inferred from homology"/>
<sequence length="251" mass="29587">MKLVSWNVAGIRACIKKGFVDFFNEVDADIFCVQESKVTEDQFDFRPKGYDMYLFPAVRKGYSGTLIYSKVKPLNVIYGNIKKEYDEEGRTITLEFENFYLVNVYVPNVKRDLSRMDFRMHFEDVFRKYLNQLDEKKPVIICGDFNVAHEEIDICNAKQNIGNAGFTYEERDKFTELLNSGFTDTFRHFNPDLTGVYTWWSYMPGVRDRNIGWRIDYFLVSNRFINNVKNVTIYRDVYGSDHCPIGIEIEK</sequence>
<dbReference type="Proteomes" id="UP000886786">
    <property type="component" value="Unassembled WGS sequence"/>
</dbReference>
<comment type="caution">
    <text evidence="10">The sequence shown here is derived from an EMBL/GenBank/DDBJ whole genome shotgun (WGS) entry which is preliminary data.</text>
</comment>
<dbReference type="NCBIfam" id="TIGR00195">
    <property type="entry name" value="exoDNase_III"/>
    <property type="match status" value="1"/>
</dbReference>
<keyword evidence="7" id="KW-0464">Manganese</keyword>
<feature type="site" description="Transition state stabilizer" evidence="8">
    <location>
        <position position="146"/>
    </location>
</feature>
<dbReference type="GO" id="GO:0003906">
    <property type="term" value="F:DNA-(apurinic or apyrimidinic site) endonuclease activity"/>
    <property type="evidence" value="ECO:0007669"/>
    <property type="project" value="TreeGrafter"/>
</dbReference>
<dbReference type="InterPro" id="IPR036691">
    <property type="entry name" value="Endo/exonu/phosph_ase_sf"/>
</dbReference>
<evidence type="ECO:0000256" key="7">
    <source>
        <dbReference type="PIRSR" id="PIRSR604808-2"/>
    </source>
</evidence>
<evidence type="ECO:0000256" key="2">
    <source>
        <dbReference type="ARBA" id="ARBA00007092"/>
    </source>
</evidence>
<dbReference type="GO" id="GO:0008081">
    <property type="term" value="F:phosphoric diester hydrolase activity"/>
    <property type="evidence" value="ECO:0007669"/>
    <property type="project" value="TreeGrafter"/>
</dbReference>
<dbReference type="Pfam" id="PF03372">
    <property type="entry name" value="Exo_endo_phos"/>
    <property type="match status" value="1"/>
</dbReference>
<dbReference type="PANTHER" id="PTHR22748">
    <property type="entry name" value="AP ENDONUCLEASE"/>
    <property type="match status" value="1"/>
</dbReference>
<evidence type="ECO:0000256" key="1">
    <source>
        <dbReference type="ARBA" id="ARBA00001936"/>
    </source>
</evidence>
<dbReference type="AlphaFoldDB" id="A0A9D1CZ63"/>
<comment type="cofactor">
    <cofactor evidence="7">
        <name>Mg(2+)</name>
        <dbReference type="ChEBI" id="CHEBI:18420"/>
    </cofactor>
    <cofactor evidence="7">
        <name>Mn(2+)</name>
        <dbReference type="ChEBI" id="CHEBI:29035"/>
    </cofactor>
    <text evidence="7">Probably binds two magnesium or manganese ions per subunit.</text>
</comment>
<dbReference type="EC" id="3.1.11.2" evidence="10"/>
<gene>
    <name evidence="10" type="primary">xth</name>
    <name evidence="10" type="ORF">IAB27_04445</name>
</gene>
<keyword evidence="3 7" id="KW-0479">Metal-binding</keyword>
<evidence type="ECO:0000259" key="9">
    <source>
        <dbReference type="Pfam" id="PF03372"/>
    </source>
</evidence>
<feature type="active site" description="Proton acceptor" evidence="6">
    <location>
        <position position="242"/>
    </location>
</feature>
<dbReference type="NCBIfam" id="TIGR00633">
    <property type="entry name" value="xth"/>
    <property type="match status" value="1"/>
</dbReference>
<evidence type="ECO:0000256" key="5">
    <source>
        <dbReference type="ARBA" id="ARBA00022842"/>
    </source>
</evidence>
<evidence type="ECO:0000256" key="8">
    <source>
        <dbReference type="PIRSR" id="PIRSR604808-3"/>
    </source>
</evidence>
<dbReference type="PROSITE" id="PS00728">
    <property type="entry name" value="AP_NUCLEASE_F1_3"/>
    <property type="match status" value="1"/>
</dbReference>
<feature type="binding site" evidence="7">
    <location>
        <position position="144"/>
    </location>
    <ligand>
        <name>Mg(2+)</name>
        <dbReference type="ChEBI" id="CHEBI:18420"/>
        <label>1</label>
    </ligand>
</feature>
<comment type="cofactor">
    <cofactor evidence="1">
        <name>Mn(2+)</name>
        <dbReference type="ChEBI" id="CHEBI:29035"/>
    </cofactor>
</comment>
<evidence type="ECO:0000313" key="11">
    <source>
        <dbReference type="Proteomes" id="UP000886786"/>
    </source>
</evidence>
<protein>
    <submittedName>
        <fullName evidence="10">Exodeoxyribonuclease III</fullName>
        <ecNumber evidence="10">3.1.11.2</ecNumber>
    </submittedName>
</protein>